<evidence type="ECO:0000313" key="2">
    <source>
        <dbReference type="EMBL" id="CCF31942.1"/>
    </source>
</evidence>
<accession>H1UVE1</accession>
<sequence>MGKFANPAAKLSFEHEFVQIIDGKPSATERTRHGVNPANLEQKPEVPVASSNDVDRAVAAAQVAFKSWSKIPQADVETDCAISWIRGMADIQLPE</sequence>
<dbReference type="InterPro" id="IPR016161">
    <property type="entry name" value="Ald_DH/histidinol_DH"/>
</dbReference>
<organism evidence="2 3">
    <name type="scientific">Colletotrichum higginsianum (strain IMI 349063)</name>
    <name type="common">Crucifer anthracnose fungus</name>
    <dbReference type="NCBI Taxonomy" id="759273"/>
    <lineage>
        <taxon>Eukaryota</taxon>
        <taxon>Fungi</taxon>
        <taxon>Dikarya</taxon>
        <taxon>Ascomycota</taxon>
        <taxon>Pezizomycotina</taxon>
        <taxon>Sordariomycetes</taxon>
        <taxon>Hypocreomycetidae</taxon>
        <taxon>Glomerellales</taxon>
        <taxon>Glomerellaceae</taxon>
        <taxon>Colletotrichum</taxon>
        <taxon>Colletotrichum destructivum species complex</taxon>
    </lineage>
</organism>
<dbReference type="SUPFAM" id="SSF53720">
    <property type="entry name" value="ALDH-like"/>
    <property type="match status" value="1"/>
</dbReference>
<dbReference type="InterPro" id="IPR016162">
    <property type="entry name" value="Ald_DH_N"/>
</dbReference>
<evidence type="ECO:0000259" key="1">
    <source>
        <dbReference type="Pfam" id="PF00171"/>
    </source>
</evidence>
<dbReference type="Gene3D" id="3.40.605.10">
    <property type="entry name" value="Aldehyde Dehydrogenase, Chain A, domain 1"/>
    <property type="match status" value="1"/>
</dbReference>
<dbReference type="EMBL" id="CACQ02000275">
    <property type="protein sequence ID" value="CCF31942.1"/>
    <property type="molecule type" value="Genomic_DNA"/>
</dbReference>
<name>H1UVE1_COLHI</name>
<gene>
    <name evidence="2" type="ORF">CH063_04418</name>
</gene>
<dbReference type="Pfam" id="PF00171">
    <property type="entry name" value="Aldedh"/>
    <property type="match status" value="1"/>
</dbReference>
<reference evidence="3" key="1">
    <citation type="journal article" date="2012" name="Nat. Genet.">
        <title>Lifestyle transitions in plant pathogenic Colletotrichum fungi deciphered by genome and transcriptome analyses.</title>
        <authorList>
            <person name="O'Connell R.J."/>
            <person name="Thon M.R."/>
            <person name="Hacquard S."/>
            <person name="Amyotte S.G."/>
            <person name="Kleemann J."/>
            <person name="Torres M.F."/>
            <person name="Damm U."/>
            <person name="Buiate E.A."/>
            <person name="Epstein L."/>
            <person name="Alkan N."/>
            <person name="Altmueller J."/>
            <person name="Alvarado-Balderrama L."/>
            <person name="Bauser C.A."/>
            <person name="Becker C."/>
            <person name="Birren B.W."/>
            <person name="Chen Z."/>
            <person name="Choi J."/>
            <person name="Crouch J.A."/>
            <person name="Duvick J.P."/>
            <person name="Farman M.A."/>
            <person name="Gan P."/>
            <person name="Heiman D."/>
            <person name="Henrissat B."/>
            <person name="Howard R.J."/>
            <person name="Kabbage M."/>
            <person name="Koch C."/>
            <person name="Kracher B."/>
            <person name="Kubo Y."/>
            <person name="Law A.D."/>
            <person name="Lebrun M.-H."/>
            <person name="Lee Y.-H."/>
            <person name="Miyara I."/>
            <person name="Moore N."/>
            <person name="Neumann U."/>
            <person name="Nordstroem K."/>
            <person name="Panaccione D.G."/>
            <person name="Panstruga R."/>
            <person name="Place M."/>
            <person name="Proctor R.H."/>
            <person name="Prusky D."/>
            <person name="Rech G."/>
            <person name="Reinhardt R."/>
            <person name="Rollins J.A."/>
            <person name="Rounsley S."/>
            <person name="Schardl C.L."/>
            <person name="Schwartz D.C."/>
            <person name="Shenoy N."/>
            <person name="Shirasu K."/>
            <person name="Sikhakolli U.R."/>
            <person name="Stueber K."/>
            <person name="Sukno S.A."/>
            <person name="Sweigard J.A."/>
            <person name="Takano Y."/>
            <person name="Takahara H."/>
            <person name="Trail F."/>
            <person name="van der Does H.C."/>
            <person name="Voll L.M."/>
            <person name="Will I."/>
            <person name="Young S."/>
            <person name="Zeng Q."/>
            <person name="Zhang J."/>
            <person name="Zhou S."/>
            <person name="Dickman M.B."/>
            <person name="Schulze-Lefert P."/>
            <person name="Ver Loren van Themaat E."/>
            <person name="Ma L.-J."/>
            <person name="Vaillancourt L.J."/>
        </authorList>
    </citation>
    <scope>NUCLEOTIDE SEQUENCE [LARGE SCALE GENOMIC DNA]</scope>
    <source>
        <strain evidence="3">IMI 349063</strain>
    </source>
</reference>
<feature type="domain" description="Aldehyde dehydrogenase" evidence="1">
    <location>
        <begin position="30"/>
        <end position="74"/>
    </location>
</feature>
<dbReference type="AlphaFoldDB" id="H1UVE1"/>
<dbReference type="InterPro" id="IPR015590">
    <property type="entry name" value="Aldehyde_DH_dom"/>
</dbReference>
<feature type="non-terminal residue" evidence="2">
    <location>
        <position position="1"/>
    </location>
</feature>
<dbReference type="eggNOG" id="KOG2450">
    <property type="taxonomic scope" value="Eukaryota"/>
</dbReference>
<dbReference type="Proteomes" id="UP000007174">
    <property type="component" value="Unassembled WGS sequence"/>
</dbReference>
<dbReference type="STRING" id="759273.H1UVE1"/>
<dbReference type="VEuPathDB" id="FungiDB:CH63R_05896"/>
<dbReference type="GO" id="GO:0016491">
    <property type="term" value="F:oxidoreductase activity"/>
    <property type="evidence" value="ECO:0007669"/>
    <property type="project" value="InterPro"/>
</dbReference>
<dbReference type="HOGENOM" id="CLU_2378353_0_0_1"/>
<evidence type="ECO:0000313" key="3">
    <source>
        <dbReference type="Proteomes" id="UP000007174"/>
    </source>
</evidence>
<proteinExistence type="predicted"/>
<protein>
    <recommendedName>
        <fullName evidence="1">Aldehyde dehydrogenase domain-containing protein</fullName>
    </recommendedName>
</protein>